<dbReference type="GO" id="GO:0005737">
    <property type="term" value="C:cytoplasm"/>
    <property type="evidence" value="ECO:0007669"/>
    <property type="project" value="UniProtKB-SubCell"/>
</dbReference>
<dbReference type="NCBIfam" id="TIGR00113">
    <property type="entry name" value="queA"/>
    <property type="match status" value="1"/>
</dbReference>
<accession>F2AQ65</accession>
<gene>
    <name evidence="13" type="primary">queA</name>
    <name evidence="14" type="ORF">RBWH47_02859</name>
</gene>
<evidence type="ECO:0000256" key="10">
    <source>
        <dbReference type="ARBA" id="ARBA00066503"/>
    </source>
</evidence>
<keyword evidence="14" id="KW-0413">Isomerase</keyword>
<dbReference type="InterPro" id="IPR042119">
    <property type="entry name" value="QueA_dom2"/>
</dbReference>
<dbReference type="UniPathway" id="UPA00392"/>
<dbReference type="EC" id="2.4.99.17" evidence="10 13"/>
<dbReference type="PANTHER" id="PTHR30307:SF0">
    <property type="entry name" value="S-ADENOSYLMETHIONINE:TRNA RIBOSYLTRANSFERASE-ISOMERASE"/>
    <property type="match status" value="1"/>
</dbReference>
<name>F2AQ65_RHOBT</name>
<comment type="subcellular location">
    <subcellularLocation>
        <location evidence="1 13">Cytoplasm</location>
    </subcellularLocation>
</comment>
<evidence type="ECO:0000313" key="15">
    <source>
        <dbReference type="Proteomes" id="UP000006222"/>
    </source>
</evidence>
<evidence type="ECO:0000256" key="13">
    <source>
        <dbReference type="HAMAP-Rule" id="MF_00113"/>
    </source>
</evidence>
<dbReference type="AlphaFoldDB" id="F2AQ65"/>
<evidence type="ECO:0000256" key="3">
    <source>
        <dbReference type="ARBA" id="ARBA00011245"/>
    </source>
</evidence>
<dbReference type="NCBIfam" id="NF001140">
    <property type="entry name" value="PRK00147.1"/>
    <property type="match status" value="1"/>
</dbReference>
<evidence type="ECO:0000256" key="5">
    <source>
        <dbReference type="ARBA" id="ARBA00022679"/>
    </source>
</evidence>
<keyword evidence="5 13" id="KW-0808">Transferase</keyword>
<keyword evidence="6 13" id="KW-0949">S-adenosyl-L-methionine</keyword>
<dbReference type="InterPro" id="IPR036100">
    <property type="entry name" value="QueA_sf"/>
</dbReference>
<evidence type="ECO:0000256" key="8">
    <source>
        <dbReference type="ARBA" id="ARBA00052751"/>
    </source>
</evidence>
<dbReference type="PANTHER" id="PTHR30307">
    <property type="entry name" value="S-ADENOSYLMETHIONINE:TRNA RIBOSYLTRANSFERASE-ISOMERASE"/>
    <property type="match status" value="1"/>
</dbReference>
<reference evidence="14 15" key="1">
    <citation type="journal article" date="2013" name="Mar. Genomics">
        <title>Expression of sulfatases in Rhodopirellula baltica and the diversity of sulfatases in the genus Rhodopirellula.</title>
        <authorList>
            <person name="Wegner C.E."/>
            <person name="Richter-Heitmann T."/>
            <person name="Klindworth A."/>
            <person name="Klockow C."/>
            <person name="Richter M."/>
            <person name="Achstetter T."/>
            <person name="Glockner F.O."/>
            <person name="Harder J."/>
        </authorList>
    </citation>
    <scope>NUCLEOTIDE SEQUENCE [LARGE SCALE GENOMIC DNA]</scope>
    <source>
        <strain evidence="14 15">WH47</strain>
    </source>
</reference>
<dbReference type="RefSeq" id="WP_007325776.1">
    <property type="nucleotide sequence ID" value="NZ_AFAR01000106.1"/>
</dbReference>
<organism evidence="14 15">
    <name type="scientific">Rhodopirellula baltica WH47</name>
    <dbReference type="NCBI Taxonomy" id="991778"/>
    <lineage>
        <taxon>Bacteria</taxon>
        <taxon>Pseudomonadati</taxon>
        <taxon>Planctomycetota</taxon>
        <taxon>Planctomycetia</taxon>
        <taxon>Pirellulales</taxon>
        <taxon>Pirellulaceae</taxon>
        <taxon>Rhodopirellula</taxon>
    </lineage>
</organism>
<evidence type="ECO:0000256" key="9">
    <source>
        <dbReference type="ARBA" id="ARBA00061210"/>
    </source>
</evidence>
<comment type="catalytic activity">
    <reaction evidence="8 13">
        <text>7-aminomethyl-7-carbaguanosine(34) in tRNA + S-adenosyl-L-methionine = epoxyqueuosine(34) in tRNA + adenine + L-methionine + 2 H(+)</text>
        <dbReference type="Rhea" id="RHEA:32155"/>
        <dbReference type="Rhea" id="RHEA-COMP:10342"/>
        <dbReference type="Rhea" id="RHEA-COMP:18582"/>
        <dbReference type="ChEBI" id="CHEBI:15378"/>
        <dbReference type="ChEBI" id="CHEBI:16708"/>
        <dbReference type="ChEBI" id="CHEBI:57844"/>
        <dbReference type="ChEBI" id="CHEBI:59789"/>
        <dbReference type="ChEBI" id="CHEBI:82833"/>
        <dbReference type="ChEBI" id="CHEBI:194443"/>
        <dbReference type="EC" id="2.4.99.17"/>
    </reaction>
</comment>
<dbReference type="GO" id="GO:0008616">
    <property type="term" value="P:tRNA queuosine(34) biosynthetic process"/>
    <property type="evidence" value="ECO:0007669"/>
    <property type="project" value="UniProtKB-UniRule"/>
</dbReference>
<keyword evidence="7 13" id="KW-0671">Queuosine biosynthesis</keyword>
<dbReference type="InterPro" id="IPR042118">
    <property type="entry name" value="QueA_dom1"/>
</dbReference>
<keyword evidence="4 13" id="KW-0963">Cytoplasm</keyword>
<evidence type="ECO:0000256" key="4">
    <source>
        <dbReference type="ARBA" id="ARBA00022490"/>
    </source>
</evidence>
<evidence type="ECO:0000256" key="7">
    <source>
        <dbReference type="ARBA" id="ARBA00022785"/>
    </source>
</evidence>
<proteinExistence type="inferred from homology"/>
<evidence type="ECO:0000256" key="1">
    <source>
        <dbReference type="ARBA" id="ARBA00004496"/>
    </source>
</evidence>
<protein>
    <recommendedName>
        <fullName evidence="11 13">S-adenosylmethionine:tRNA ribosyltransferase-isomerase</fullName>
        <ecNumber evidence="10 13">2.4.99.17</ecNumber>
    </recommendedName>
    <alternativeName>
        <fullName evidence="12 13">Queuosine biosynthesis protein QueA</fullName>
    </alternativeName>
</protein>
<dbReference type="Pfam" id="PF02547">
    <property type="entry name" value="Queuosine_synth"/>
    <property type="match status" value="1"/>
</dbReference>
<sequence>MFRQAVLATIAERPYAGRSILSDTFLRSYASFRMPSLDLYDYELPRELIAQEPLQNRVDARLMVIDRASGEIEHHHVRDLPQLLRAEDVMVKNNSRVVPARLFGRRTKTGGRWQGLFLRSDRATGVWELLTKTRGTLQTGETITLDDRDARADGELMVIGRDDQGHLLVQPVPNESFEGPPQAIEPGKWLDKYGRVPIPPYIRDGHMVDADVTNYQTVFASTNPEDAGSVAAPTAGLHFTKQLLDEIAKGQTASAEVTLHVGIGTFRPIEVDDIDQHQMHEEWGRIEEDAVETINDRRSGGGRCVAVGTTSVRVLESCVANRNETNGRGVAATWTGATDIFIKPPYRFGVVDALMTNFHLPKSSLLVLVSAFAGHELIRRAYQEAIANEYRFFSYGDAMLIV</sequence>
<dbReference type="FunFam" id="3.40.1780.10:FF:000001">
    <property type="entry name" value="S-adenosylmethionine:tRNA ribosyltransferase-isomerase"/>
    <property type="match status" value="1"/>
</dbReference>
<dbReference type="Proteomes" id="UP000006222">
    <property type="component" value="Unassembled WGS sequence"/>
</dbReference>
<dbReference type="PATRIC" id="fig|991778.3.peg.1944"/>
<comment type="caution">
    <text evidence="14">The sequence shown here is derived from an EMBL/GenBank/DDBJ whole genome shotgun (WGS) entry which is preliminary data.</text>
</comment>
<comment type="function">
    <text evidence="13">Transfers and isomerizes the ribose moiety from AdoMet to the 7-aminomethyl group of 7-deazaguanine (preQ1-tRNA) to give epoxyqueuosine (oQ-tRNA).</text>
</comment>
<evidence type="ECO:0000256" key="2">
    <source>
        <dbReference type="ARBA" id="ARBA00004691"/>
    </source>
</evidence>
<dbReference type="HAMAP" id="MF_00113">
    <property type="entry name" value="QueA"/>
    <property type="match status" value="1"/>
</dbReference>
<comment type="similarity">
    <text evidence="9 13">Belongs to the QueA family.</text>
</comment>
<comment type="pathway">
    <text evidence="2 13">tRNA modification; tRNA-queuosine biosynthesis.</text>
</comment>
<dbReference type="Gene3D" id="3.40.1780.10">
    <property type="entry name" value="QueA-like"/>
    <property type="match status" value="1"/>
</dbReference>
<dbReference type="Gene3D" id="2.40.10.240">
    <property type="entry name" value="QueA-like"/>
    <property type="match status" value="1"/>
</dbReference>
<evidence type="ECO:0000256" key="11">
    <source>
        <dbReference type="ARBA" id="ARBA00069325"/>
    </source>
</evidence>
<evidence type="ECO:0000256" key="12">
    <source>
        <dbReference type="ARBA" id="ARBA00076160"/>
    </source>
</evidence>
<evidence type="ECO:0000313" key="14">
    <source>
        <dbReference type="EMBL" id="EGF28201.1"/>
    </source>
</evidence>
<dbReference type="InterPro" id="IPR003699">
    <property type="entry name" value="QueA"/>
</dbReference>
<evidence type="ECO:0000256" key="6">
    <source>
        <dbReference type="ARBA" id="ARBA00022691"/>
    </source>
</evidence>
<dbReference type="SUPFAM" id="SSF111337">
    <property type="entry name" value="QueA-like"/>
    <property type="match status" value="1"/>
</dbReference>
<dbReference type="GO" id="GO:0051075">
    <property type="term" value="F:S-adenosylmethionine:tRNA ribosyltransferase-isomerase activity"/>
    <property type="evidence" value="ECO:0007669"/>
    <property type="project" value="UniProtKB-EC"/>
</dbReference>
<comment type="subunit">
    <text evidence="3 13">Monomer.</text>
</comment>
<dbReference type="EMBL" id="AFAR01000106">
    <property type="protein sequence ID" value="EGF28201.1"/>
    <property type="molecule type" value="Genomic_DNA"/>
</dbReference>